<dbReference type="SUPFAM" id="SSF56935">
    <property type="entry name" value="Porins"/>
    <property type="match status" value="1"/>
</dbReference>
<evidence type="ECO:0000256" key="3">
    <source>
        <dbReference type="ARBA" id="ARBA00022452"/>
    </source>
</evidence>
<dbReference type="SUPFAM" id="SSF49464">
    <property type="entry name" value="Carboxypeptidase regulatory domain-like"/>
    <property type="match status" value="1"/>
</dbReference>
<comment type="subcellular location">
    <subcellularLocation>
        <location evidence="1 8">Cell outer membrane</location>
        <topology evidence="1 8">Multi-pass membrane protein</topology>
    </subcellularLocation>
</comment>
<dbReference type="InterPro" id="IPR039426">
    <property type="entry name" value="TonB-dep_rcpt-like"/>
</dbReference>
<dbReference type="Proteomes" id="UP001220610">
    <property type="component" value="Chromosome"/>
</dbReference>
<evidence type="ECO:0000256" key="6">
    <source>
        <dbReference type="ARBA" id="ARBA00023136"/>
    </source>
</evidence>
<evidence type="ECO:0000313" key="13">
    <source>
        <dbReference type="EMBL" id="WEK36061.1"/>
    </source>
</evidence>
<dbReference type="NCBIfam" id="TIGR04057">
    <property type="entry name" value="SusC_RagA_signa"/>
    <property type="match status" value="1"/>
</dbReference>
<dbReference type="Pfam" id="PF07715">
    <property type="entry name" value="Plug"/>
    <property type="match status" value="1"/>
</dbReference>
<reference evidence="13" key="1">
    <citation type="submission" date="2023-03" db="EMBL/GenBank/DDBJ databases">
        <title>Andean soil-derived lignocellulolytic bacterial consortium as a source of novel taxa and putative plastic-active enzymes.</title>
        <authorList>
            <person name="Diaz-Garcia L."/>
            <person name="Chuvochina M."/>
            <person name="Feuerriegel G."/>
            <person name="Bunk B."/>
            <person name="Sproer C."/>
            <person name="Streit W.R."/>
            <person name="Rodriguez L.M."/>
            <person name="Overmann J."/>
            <person name="Jimenez D.J."/>
        </authorList>
    </citation>
    <scope>NUCLEOTIDE SEQUENCE</scope>
    <source>
        <strain evidence="13">MAG 7</strain>
    </source>
</reference>
<name>A0AAJ5WS79_9BACT</name>
<evidence type="ECO:0000256" key="1">
    <source>
        <dbReference type="ARBA" id="ARBA00004571"/>
    </source>
</evidence>
<dbReference type="AlphaFoldDB" id="A0AAJ5WS79"/>
<evidence type="ECO:0000256" key="5">
    <source>
        <dbReference type="ARBA" id="ARBA00023077"/>
    </source>
</evidence>
<keyword evidence="2 8" id="KW-0813">Transport</keyword>
<dbReference type="InterPro" id="IPR008969">
    <property type="entry name" value="CarboxyPept-like_regulatory"/>
</dbReference>
<evidence type="ECO:0000259" key="11">
    <source>
        <dbReference type="Pfam" id="PF00593"/>
    </source>
</evidence>
<evidence type="ECO:0000256" key="2">
    <source>
        <dbReference type="ARBA" id="ARBA00022448"/>
    </source>
</evidence>
<dbReference type="InterPro" id="IPR037066">
    <property type="entry name" value="Plug_dom_sf"/>
</dbReference>
<keyword evidence="6 8" id="KW-0472">Membrane</keyword>
<keyword evidence="10" id="KW-1133">Transmembrane helix</keyword>
<proteinExistence type="inferred from homology"/>
<feature type="domain" description="TonB-dependent receptor plug" evidence="12">
    <location>
        <begin position="239"/>
        <end position="385"/>
    </location>
</feature>
<evidence type="ECO:0000256" key="9">
    <source>
        <dbReference type="RuleBase" id="RU003357"/>
    </source>
</evidence>
<sequence length="1133" mass="124450">MQKTPYGIRDRHGLWPAVKGLRMMDACRSNHQLYLVMKLTAVFLFIALMQVHASGRAQSITLSARELPLKQVFAAIKQQTGFVVFYNHEDLEGASPVTMEANHMPLRDFLDKVLVDRPLLYAIRDRTIVLSRKLQLGLYAAAKPPLTVTGRVTDEEGRPVAGATIQVKGQDRAISADAEGRFTISFTGENALLMVSAVGFTPVTVKAGASGGELSIRLQRAVSPLDETVVIAYGTTSKRFNTGSVGKVTSAEIQRQPVSNPLAALQGRVSGLNITSTNGAPGSAVRVQIRGTNSLTNGSEPLYIIDGVQFAPGNESVNRLASVATAGAPSRFTTVSATAVSSGTSSTTSGLSPFNVINPADIESIEVLKDADATAIYGSRGANGVVLITTKKGRKGKLSVDANFYTGASRVTRFWDMMNTQQYLEMRKEAFRNDGVTPTVQNAPDLMLWDSTSYTDWQRLLIGGTAKLTDANASISGGSDNVQAMFGVGYREEGNVFPGGLKNTRATLNGNIRLSSTDKKFTAALQLNYANNRNNSLTGFSSGVNLPPNAPQPFDSTGKLNWGPVNGSFANPFAEFLRASDMELDNLMASLQLRYRILPSLTFNATLGHNLLKTEEVRIIPSASYNPNFPIAGYSMFANSAIRGWRAEPTLEFNQPLGEGQLSVLAGVSWQADKSEGSTIYANGYASDAFLYSLRSASSYTTTASFSEYKYAAVFGRINYRWRDQYILNLSARRDGSSRFGNGSRYNNFGSAGAAWIFSEAGFMEGTRNWLSFGKLRGSYGVTGSDQIGNYMYLDTWSPVELPYDNQFSLQPTGLFNSNYNWERNRKLEFALELGFWNNRVLPSIAYYRNRSSNQLVQYRLPAQTGFGGVIRNFPALIQNSGWEFELSAELLTNRAFTWNVALNVSVPENKLLEFPGIEKSSYANIFVVGESVNLVKGYRSKGVNPETGVYILDDRDGNGSLNAQDHYVLGSLAPKYFGGISNSFGYKGFRMDVFVEFKNRFGYTPHYSSNYAGTMSNLPVSLLDRWQKPGDVTRFQRFTRGSSPAYSLATRVLSSDIAYGDLTYARLKNLEISYSLPEAWMKKVAMQRCRIYVQGQNLLTFSKEKDFDPEMPNNNIGIPPLRTFAAGIQFSF</sequence>
<dbReference type="InterPro" id="IPR012910">
    <property type="entry name" value="Plug_dom"/>
</dbReference>
<keyword evidence="5 9" id="KW-0798">TonB box</keyword>
<dbReference type="NCBIfam" id="TIGR04056">
    <property type="entry name" value="OMP_RagA_SusC"/>
    <property type="match status" value="1"/>
</dbReference>
<evidence type="ECO:0000259" key="12">
    <source>
        <dbReference type="Pfam" id="PF07715"/>
    </source>
</evidence>
<dbReference type="Gene3D" id="2.40.170.20">
    <property type="entry name" value="TonB-dependent receptor, beta-barrel domain"/>
    <property type="match status" value="1"/>
</dbReference>
<feature type="domain" description="TonB-dependent receptor-like beta-barrel" evidence="11">
    <location>
        <begin position="532"/>
        <end position="921"/>
    </location>
</feature>
<dbReference type="Pfam" id="PF13715">
    <property type="entry name" value="CarbopepD_reg_2"/>
    <property type="match status" value="1"/>
</dbReference>
<keyword evidence="3 8" id="KW-1134">Transmembrane beta strand</keyword>
<dbReference type="InterPro" id="IPR023996">
    <property type="entry name" value="TonB-dep_OMP_SusC/RagA"/>
</dbReference>
<evidence type="ECO:0000313" key="14">
    <source>
        <dbReference type="Proteomes" id="UP001220610"/>
    </source>
</evidence>
<dbReference type="GO" id="GO:0009279">
    <property type="term" value="C:cell outer membrane"/>
    <property type="evidence" value="ECO:0007669"/>
    <property type="project" value="UniProtKB-SubCell"/>
</dbReference>
<dbReference type="Gene3D" id="2.60.40.1120">
    <property type="entry name" value="Carboxypeptidase-like, regulatory domain"/>
    <property type="match status" value="1"/>
</dbReference>
<evidence type="ECO:0000256" key="4">
    <source>
        <dbReference type="ARBA" id="ARBA00022692"/>
    </source>
</evidence>
<organism evidence="13 14">
    <name type="scientific">Candidatus Pseudobacter hemicellulosilyticus</name>
    <dbReference type="NCBI Taxonomy" id="3121375"/>
    <lineage>
        <taxon>Bacteria</taxon>
        <taxon>Pseudomonadati</taxon>
        <taxon>Bacteroidota</taxon>
        <taxon>Chitinophagia</taxon>
        <taxon>Chitinophagales</taxon>
        <taxon>Chitinophagaceae</taxon>
        <taxon>Pseudobacter</taxon>
    </lineage>
</organism>
<evidence type="ECO:0000256" key="7">
    <source>
        <dbReference type="ARBA" id="ARBA00023237"/>
    </source>
</evidence>
<dbReference type="InterPro" id="IPR036942">
    <property type="entry name" value="Beta-barrel_TonB_sf"/>
</dbReference>
<keyword evidence="7 8" id="KW-0998">Cell outer membrane</keyword>
<dbReference type="InterPro" id="IPR000531">
    <property type="entry name" value="Beta-barrel_TonB"/>
</dbReference>
<accession>A0AAJ5WS79</accession>
<dbReference type="Pfam" id="PF00593">
    <property type="entry name" value="TonB_dep_Rec_b-barrel"/>
    <property type="match status" value="1"/>
</dbReference>
<dbReference type="Gene3D" id="2.170.130.10">
    <property type="entry name" value="TonB-dependent receptor, plug domain"/>
    <property type="match status" value="1"/>
</dbReference>
<gene>
    <name evidence="13" type="ORF">P0Y53_00985</name>
</gene>
<dbReference type="InterPro" id="IPR023997">
    <property type="entry name" value="TonB-dep_OMP_SusC/RagA_CS"/>
</dbReference>
<dbReference type="PROSITE" id="PS52016">
    <property type="entry name" value="TONB_DEPENDENT_REC_3"/>
    <property type="match status" value="1"/>
</dbReference>
<evidence type="ECO:0000256" key="10">
    <source>
        <dbReference type="SAM" id="Phobius"/>
    </source>
</evidence>
<keyword evidence="4 8" id="KW-0812">Transmembrane</keyword>
<protein>
    <submittedName>
        <fullName evidence="13">SusC/RagA family TonB-linked outer membrane protein</fullName>
    </submittedName>
</protein>
<comment type="similarity">
    <text evidence="8 9">Belongs to the TonB-dependent receptor family.</text>
</comment>
<evidence type="ECO:0000256" key="8">
    <source>
        <dbReference type="PROSITE-ProRule" id="PRU01360"/>
    </source>
</evidence>
<dbReference type="EMBL" id="CP119311">
    <property type="protein sequence ID" value="WEK36061.1"/>
    <property type="molecule type" value="Genomic_DNA"/>
</dbReference>
<feature type="transmembrane region" description="Helical" evidence="10">
    <location>
        <begin position="33"/>
        <end position="53"/>
    </location>
</feature>